<sequence length="100" mass="11278">MPQTIYTSQGNLDWTAKGSQRKAQNVLNLLNTWRYDVAYNRIMGLNPAMIDKPYPTIVALFTADVYRLVQDYQPDVTVTSVTVKGINEQGKIDAEVVIEV</sequence>
<organism evidence="1 2">
    <name type="scientific">Desulfosporosinus fructosivorans</name>
    <dbReference type="NCBI Taxonomy" id="2018669"/>
    <lineage>
        <taxon>Bacteria</taxon>
        <taxon>Bacillati</taxon>
        <taxon>Bacillota</taxon>
        <taxon>Clostridia</taxon>
        <taxon>Eubacteriales</taxon>
        <taxon>Desulfitobacteriaceae</taxon>
        <taxon>Desulfosporosinus</taxon>
    </lineage>
</organism>
<dbReference type="RefSeq" id="WP_135548979.1">
    <property type="nucleotide sequence ID" value="NZ_SPQQ01000006.1"/>
</dbReference>
<dbReference type="AlphaFoldDB" id="A0A4Z0R2R2"/>
<gene>
    <name evidence="1" type="ORF">E4K67_17495</name>
</gene>
<dbReference type="OrthoDB" id="2739807at2"/>
<proteinExistence type="predicted"/>
<dbReference type="Proteomes" id="UP000298460">
    <property type="component" value="Unassembled WGS sequence"/>
</dbReference>
<dbReference type="SUPFAM" id="SSF160719">
    <property type="entry name" value="gpW/gp25-like"/>
    <property type="match status" value="1"/>
</dbReference>
<comment type="caution">
    <text evidence="1">The sequence shown here is derived from an EMBL/GenBank/DDBJ whole genome shotgun (WGS) entry which is preliminary data.</text>
</comment>
<evidence type="ECO:0000313" key="2">
    <source>
        <dbReference type="Proteomes" id="UP000298460"/>
    </source>
</evidence>
<evidence type="ECO:0008006" key="3">
    <source>
        <dbReference type="Google" id="ProtNLM"/>
    </source>
</evidence>
<keyword evidence="2" id="KW-1185">Reference proteome</keyword>
<reference evidence="1 2" key="1">
    <citation type="submission" date="2019-03" db="EMBL/GenBank/DDBJ databases">
        <title>Draft Genome Sequence of Desulfosporosinus fructosivorans Strain 63.6F, Isolated from Marine Sediment in the Baltic Sea.</title>
        <authorList>
            <person name="Hausmann B."/>
            <person name="Vandieken V."/>
            <person name="Pjevac P."/>
            <person name="Schreck K."/>
            <person name="Herbold C.W."/>
            <person name="Loy A."/>
        </authorList>
    </citation>
    <scope>NUCLEOTIDE SEQUENCE [LARGE SCALE GENOMIC DNA]</scope>
    <source>
        <strain evidence="1 2">63.6F</strain>
    </source>
</reference>
<name>A0A4Z0R2R2_9FIRM</name>
<evidence type="ECO:0000313" key="1">
    <source>
        <dbReference type="EMBL" id="TGE36894.1"/>
    </source>
</evidence>
<dbReference type="Gene3D" id="3.10.450.40">
    <property type="match status" value="1"/>
</dbReference>
<dbReference type="EMBL" id="SPQQ01000006">
    <property type="protein sequence ID" value="TGE36894.1"/>
    <property type="molecule type" value="Genomic_DNA"/>
</dbReference>
<accession>A0A4Z0R2R2</accession>
<protein>
    <recommendedName>
        <fullName evidence="3">IraD/Gp25-like domain-containing protein</fullName>
    </recommendedName>
</protein>